<organism evidence="8 9">
    <name type="scientific">Microvenator marinus</name>
    <dbReference type="NCBI Taxonomy" id="2600177"/>
    <lineage>
        <taxon>Bacteria</taxon>
        <taxon>Deltaproteobacteria</taxon>
        <taxon>Bradymonadales</taxon>
        <taxon>Microvenatoraceae</taxon>
        <taxon>Microvenator</taxon>
    </lineage>
</organism>
<dbReference type="PANTHER" id="PTHR43289:SF34">
    <property type="entry name" value="SERINE_THREONINE-PROTEIN KINASE YBDM-RELATED"/>
    <property type="match status" value="1"/>
</dbReference>
<feature type="compositionally biased region" description="Basic and acidic residues" evidence="5">
    <location>
        <begin position="401"/>
        <end position="410"/>
    </location>
</feature>
<dbReference type="GO" id="GO:0004674">
    <property type="term" value="F:protein serine/threonine kinase activity"/>
    <property type="evidence" value="ECO:0007669"/>
    <property type="project" value="UniProtKB-KW"/>
</dbReference>
<dbReference type="GO" id="GO:0005524">
    <property type="term" value="F:ATP binding"/>
    <property type="evidence" value="ECO:0007669"/>
    <property type="project" value="UniProtKB-KW"/>
</dbReference>
<keyword evidence="4" id="KW-0067">ATP-binding</keyword>
<dbReference type="InterPro" id="IPR000719">
    <property type="entry name" value="Prot_kinase_dom"/>
</dbReference>
<feature type="compositionally biased region" description="Low complexity" evidence="5">
    <location>
        <begin position="362"/>
        <end position="377"/>
    </location>
</feature>
<dbReference type="SUPFAM" id="SSF56112">
    <property type="entry name" value="Protein kinase-like (PK-like)"/>
    <property type="match status" value="1"/>
</dbReference>
<proteinExistence type="predicted"/>
<dbReference type="PROSITE" id="PS00108">
    <property type="entry name" value="PROTEIN_KINASE_ST"/>
    <property type="match status" value="1"/>
</dbReference>
<evidence type="ECO:0000259" key="7">
    <source>
        <dbReference type="PROSITE" id="PS50011"/>
    </source>
</evidence>
<dbReference type="SMART" id="SM00220">
    <property type="entry name" value="S_TKc"/>
    <property type="match status" value="1"/>
</dbReference>
<evidence type="ECO:0000256" key="4">
    <source>
        <dbReference type="ARBA" id="ARBA00022840"/>
    </source>
</evidence>
<evidence type="ECO:0000256" key="1">
    <source>
        <dbReference type="ARBA" id="ARBA00022679"/>
    </source>
</evidence>
<evidence type="ECO:0000313" key="8">
    <source>
        <dbReference type="EMBL" id="QED27703.1"/>
    </source>
</evidence>
<dbReference type="InterPro" id="IPR008271">
    <property type="entry name" value="Ser/Thr_kinase_AS"/>
</dbReference>
<keyword evidence="2" id="KW-0547">Nucleotide-binding</keyword>
<keyword evidence="6" id="KW-1133">Transmembrane helix</keyword>
<evidence type="ECO:0000313" key="9">
    <source>
        <dbReference type="Proteomes" id="UP000321595"/>
    </source>
</evidence>
<dbReference type="PROSITE" id="PS50011">
    <property type="entry name" value="PROTEIN_KINASE_DOM"/>
    <property type="match status" value="1"/>
</dbReference>
<keyword evidence="8" id="KW-0723">Serine/threonine-protein kinase</keyword>
<dbReference type="InterPro" id="IPR011009">
    <property type="entry name" value="Kinase-like_dom_sf"/>
</dbReference>
<dbReference type="Gene3D" id="1.10.510.10">
    <property type="entry name" value="Transferase(Phosphotransferase) domain 1"/>
    <property type="match status" value="1"/>
</dbReference>
<keyword evidence="9" id="KW-1185">Reference proteome</keyword>
<dbReference type="KEGG" id="bbae:FRD01_10750"/>
<dbReference type="PANTHER" id="PTHR43289">
    <property type="entry name" value="MITOGEN-ACTIVATED PROTEIN KINASE KINASE KINASE 20-RELATED"/>
    <property type="match status" value="1"/>
</dbReference>
<dbReference type="Pfam" id="PF00069">
    <property type="entry name" value="Pkinase"/>
    <property type="match status" value="1"/>
</dbReference>
<dbReference type="EMBL" id="CP042467">
    <property type="protein sequence ID" value="QED27703.1"/>
    <property type="molecule type" value="Genomic_DNA"/>
</dbReference>
<feature type="compositionally biased region" description="Basic and acidic residues" evidence="5">
    <location>
        <begin position="341"/>
        <end position="351"/>
    </location>
</feature>
<protein>
    <submittedName>
        <fullName evidence="8">Serine/threonine protein kinase</fullName>
    </submittedName>
</protein>
<accession>A0A5B8XUG8</accession>
<feature type="transmembrane region" description="Helical" evidence="6">
    <location>
        <begin position="432"/>
        <end position="451"/>
    </location>
</feature>
<feature type="domain" description="Protein kinase" evidence="7">
    <location>
        <begin position="61"/>
        <end position="328"/>
    </location>
</feature>
<dbReference type="CDD" id="cd14014">
    <property type="entry name" value="STKc_PknB_like"/>
    <property type="match status" value="1"/>
</dbReference>
<name>A0A5B8XUG8_9DELT</name>
<evidence type="ECO:0000256" key="6">
    <source>
        <dbReference type="SAM" id="Phobius"/>
    </source>
</evidence>
<dbReference type="AlphaFoldDB" id="A0A5B8XUG8"/>
<keyword evidence="1" id="KW-0808">Transferase</keyword>
<feature type="region of interest" description="Disordered" evidence="5">
    <location>
        <begin position="341"/>
        <end position="426"/>
    </location>
</feature>
<evidence type="ECO:0000256" key="3">
    <source>
        <dbReference type="ARBA" id="ARBA00022777"/>
    </source>
</evidence>
<evidence type="ECO:0000256" key="5">
    <source>
        <dbReference type="SAM" id="MobiDB-lite"/>
    </source>
</evidence>
<sequence>MSKTHVKSTLVELPPELIELIEDSDVIEDISSVDELVEFHDINDEKVIKRLLMPGAPFGPYKILKFVAAGGMGEVYAAERQMQDGRRLGPVALKVISPEYMDDWAISERFKREAQISRAIRSPHVTRVYEFGQTQEGHAFLAMEMLKGEELFDRMYTRRMSQEESVEVVLEILAGLKAVHDAGFVHRDIKPENVYFNQRDGLEMVKLLDFGIAKVKDQRSDPFLSVVGKIYGTPEYISPEQGLNPDVDERSDLYSVGVILYELLAGRLPFDGDSAYAIILAHQSQAPPAMGSSVDAKLTKIVMKALEKRPEERYQSASDFQDDLRKWLDFRRDDFMADSAHHGRFRQDTPHHAKQTPMHGVPSPGLSEPSESSEAPPVQIFSRPRRRHQPTPHVSTISPAPERETPKESKPLALSDPSVVDPRDEKAHGSTAAKIITGVIIVLVLALVAWLSL</sequence>
<dbReference type="OrthoDB" id="9801841at2"/>
<keyword evidence="6" id="KW-0472">Membrane</keyword>
<keyword evidence="6" id="KW-0812">Transmembrane</keyword>
<gene>
    <name evidence="8" type="ORF">FRD01_10750</name>
</gene>
<dbReference type="Proteomes" id="UP000321595">
    <property type="component" value="Chromosome"/>
</dbReference>
<dbReference type="Gene3D" id="3.30.200.20">
    <property type="entry name" value="Phosphorylase Kinase, domain 1"/>
    <property type="match status" value="1"/>
</dbReference>
<keyword evidence="3 8" id="KW-0418">Kinase</keyword>
<evidence type="ECO:0000256" key="2">
    <source>
        <dbReference type="ARBA" id="ARBA00022741"/>
    </source>
</evidence>
<reference evidence="8 9" key="1">
    <citation type="submission" date="2019-08" db="EMBL/GenBank/DDBJ databases">
        <authorList>
            <person name="Liang Q."/>
        </authorList>
    </citation>
    <scope>NUCLEOTIDE SEQUENCE [LARGE SCALE GENOMIC DNA]</scope>
    <source>
        <strain evidence="8 9">V1718</strain>
    </source>
</reference>